<evidence type="ECO:0000313" key="11">
    <source>
        <dbReference type="EMBL" id="PTQ33015.1"/>
    </source>
</evidence>
<dbReference type="GO" id="GO:0000139">
    <property type="term" value="C:Golgi membrane"/>
    <property type="evidence" value="ECO:0007669"/>
    <property type="project" value="UniProtKB-SubCell"/>
</dbReference>
<proteinExistence type="inferred from homology"/>
<evidence type="ECO:0000259" key="10">
    <source>
        <dbReference type="Pfam" id="PF15024"/>
    </source>
</evidence>
<keyword evidence="12" id="KW-1185">Reference proteome</keyword>
<dbReference type="Pfam" id="PF10218">
    <property type="entry name" value="SPRING1"/>
    <property type="match status" value="1"/>
</dbReference>
<dbReference type="PANTHER" id="PTHR13481">
    <property type="entry name" value="SREBP REGULATING GENE PROTEIN"/>
    <property type="match status" value="1"/>
</dbReference>
<dbReference type="InterPro" id="IPR019352">
    <property type="entry name" value="SPRING1"/>
</dbReference>
<evidence type="ECO:0000256" key="7">
    <source>
        <dbReference type="ARBA" id="ARBA00023461"/>
    </source>
</evidence>
<protein>
    <recommendedName>
        <fullName evidence="8">SREBP regulating gene protein</fullName>
    </recommendedName>
</protein>
<sequence length="293" mass="32508">MARWAHLGTFFFVQAVVPILLLFAQRGLCRELITEEPQFRQSSCNSTVQGRHLRSDDRGYVCSVKNIDPRTGCCADSTKQYSCSGCNMGSQCCTDYEYCVSCCLDPLRTSSEVALKAKVAKQLTAGTSSTVFEYCLGRCRHNSQSVIHENAYVSDEHHCFFPQEQFSDEGPEREDADFGDLTIVIARQGQSCDSACKERQKECKLNTLPALNKCNVLKKYLNCKEACIGTTGTDQPSEVVKTAPRHMHPGSCMFSTQKVPFSCQGSHPYTRRLCPCSASVVPVTEEILADEEA</sequence>
<evidence type="ECO:0000256" key="2">
    <source>
        <dbReference type="ARBA" id="ARBA00022692"/>
    </source>
</evidence>
<evidence type="ECO:0000256" key="3">
    <source>
        <dbReference type="ARBA" id="ARBA00022989"/>
    </source>
</evidence>
<keyword evidence="4" id="KW-0333">Golgi apparatus</keyword>
<keyword evidence="3" id="KW-1133">Transmembrane helix</keyword>
<comment type="similarity">
    <text evidence="7">Belongs to the SPRING family.</text>
</comment>
<gene>
    <name evidence="11" type="ORF">MARPO_0093s0081</name>
</gene>
<evidence type="ECO:0000256" key="8">
    <source>
        <dbReference type="ARBA" id="ARBA00023485"/>
    </source>
</evidence>
<dbReference type="EMBL" id="KZ772765">
    <property type="protein sequence ID" value="PTQ33015.1"/>
    <property type="molecule type" value="Genomic_DNA"/>
</dbReference>
<keyword evidence="9" id="KW-0732">Signal</keyword>
<reference evidence="12" key="1">
    <citation type="journal article" date="2017" name="Cell">
        <title>Insights into land plant evolution garnered from the Marchantia polymorpha genome.</title>
        <authorList>
            <person name="Bowman J.L."/>
            <person name="Kohchi T."/>
            <person name="Yamato K.T."/>
            <person name="Jenkins J."/>
            <person name="Shu S."/>
            <person name="Ishizaki K."/>
            <person name="Yamaoka S."/>
            <person name="Nishihama R."/>
            <person name="Nakamura Y."/>
            <person name="Berger F."/>
            <person name="Adam C."/>
            <person name="Aki S.S."/>
            <person name="Althoff F."/>
            <person name="Araki T."/>
            <person name="Arteaga-Vazquez M.A."/>
            <person name="Balasubrmanian S."/>
            <person name="Barry K."/>
            <person name="Bauer D."/>
            <person name="Boehm C.R."/>
            <person name="Briginshaw L."/>
            <person name="Caballero-Perez J."/>
            <person name="Catarino B."/>
            <person name="Chen F."/>
            <person name="Chiyoda S."/>
            <person name="Chovatia M."/>
            <person name="Davies K.M."/>
            <person name="Delmans M."/>
            <person name="Demura T."/>
            <person name="Dierschke T."/>
            <person name="Dolan L."/>
            <person name="Dorantes-Acosta A.E."/>
            <person name="Eklund D.M."/>
            <person name="Florent S.N."/>
            <person name="Flores-Sandoval E."/>
            <person name="Fujiyama A."/>
            <person name="Fukuzawa H."/>
            <person name="Galik B."/>
            <person name="Grimanelli D."/>
            <person name="Grimwood J."/>
            <person name="Grossniklaus U."/>
            <person name="Hamada T."/>
            <person name="Haseloff J."/>
            <person name="Hetherington A.J."/>
            <person name="Higo A."/>
            <person name="Hirakawa Y."/>
            <person name="Hundley H.N."/>
            <person name="Ikeda Y."/>
            <person name="Inoue K."/>
            <person name="Inoue S.I."/>
            <person name="Ishida S."/>
            <person name="Jia Q."/>
            <person name="Kakita M."/>
            <person name="Kanazawa T."/>
            <person name="Kawai Y."/>
            <person name="Kawashima T."/>
            <person name="Kennedy M."/>
            <person name="Kinose K."/>
            <person name="Kinoshita T."/>
            <person name="Kohara Y."/>
            <person name="Koide E."/>
            <person name="Komatsu K."/>
            <person name="Kopischke S."/>
            <person name="Kubo M."/>
            <person name="Kyozuka J."/>
            <person name="Lagercrantz U."/>
            <person name="Lin S.S."/>
            <person name="Lindquist E."/>
            <person name="Lipzen A.M."/>
            <person name="Lu C.W."/>
            <person name="De Luna E."/>
            <person name="Martienssen R.A."/>
            <person name="Minamino N."/>
            <person name="Mizutani M."/>
            <person name="Mizutani M."/>
            <person name="Mochizuki N."/>
            <person name="Monte I."/>
            <person name="Mosher R."/>
            <person name="Nagasaki H."/>
            <person name="Nakagami H."/>
            <person name="Naramoto S."/>
            <person name="Nishitani K."/>
            <person name="Ohtani M."/>
            <person name="Okamoto T."/>
            <person name="Okumura M."/>
            <person name="Phillips J."/>
            <person name="Pollak B."/>
            <person name="Reinders A."/>
            <person name="Rovekamp M."/>
            <person name="Sano R."/>
            <person name="Sawa S."/>
            <person name="Schmid M.W."/>
            <person name="Shirakawa M."/>
            <person name="Solano R."/>
            <person name="Spunde A."/>
            <person name="Suetsugu N."/>
            <person name="Sugano S."/>
            <person name="Sugiyama A."/>
            <person name="Sun R."/>
            <person name="Suzuki Y."/>
            <person name="Takenaka M."/>
            <person name="Takezawa D."/>
            <person name="Tomogane H."/>
            <person name="Tsuzuki M."/>
            <person name="Ueda T."/>
            <person name="Umeda M."/>
            <person name="Ward J.M."/>
            <person name="Watanabe Y."/>
            <person name="Yazaki K."/>
            <person name="Yokoyama R."/>
            <person name="Yoshitake Y."/>
            <person name="Yotsui I."/>
            <person name="Zachgo S."/>
            <person name="Schmutz J."/>
        </authorList>
    </citation>
    <scope>NUCLEOTIDE SEQUENCE [LARGE SCALE GENOMIC DNA]</scope>
    <source>
        <strain evidence="12">Tak-1</strain>
    </source>
</reference>
<evidence type="ECO:0000256" key="4">
    <source>
        <dbReference type="ARBA" id="ARBA00023034"/>
    </source>
</evidence>
<dbReference type="UniPathway" id="UPA00378"/>
<dbReference type="Gramene" id="Mp5g11580.1">
    <property type="protein sequence ID" value="Mp5g11580.1.cds"/>
    <property type="gene ID" value="Mp5g11580"/>
</dbReference>
<evidence type="ECO:0000313" key="12">
    <source>
        <dbReference type="Proteomes" id="UP000244005"/>
    </source>
</evidence>
<evidence type="ECO:0000256" key="5">
    <source>
        <dbReference type="ARBA" id="ARBA00023136"/>
    </source>
</evidence>
<keyword evidence="6" id="KW-0325">Glycoprotein</keyword>
<dbReference type="Pfam" id="PF15024">
    <property type="entry name" value="Glyco_transf_18"/>
    <property type="match status" value="1"/>
</dbReference>
<feature type="domain" description="Glycosyltransferase family 18 catalytic" evidence="10">
    <location>
        <begin position="180"/>
        <end position="276"/>
    </location>
</feature>
<evidence type="ECO:0000256" key="1">
    <source>
        <dbReference type="ARBA" id="ARBA00004194"/>
    </source>
</evidence>
<keyword evidence="2" id="KW-0812">Transmembrane</keyword>
<comment type="subcellular location">
    <subcellularLocation>
        <location evidence="1">Golgi apparatus membrane</location>
        <topology evidence="1">Single-pass membrane protein</topology>
    </subcellularLocation>
</comment>
<evidence type="ECO:0000256" key="6">
    <source>
        <dbReference type="ARBA" id="ARBA00023180"/>
    </source>
</evidence>
<dbReference type="GO" id="GO:0030144">
    <property type="term" value="F:alpha-1,6-mannosylglycoprotein 6-beta-N-acetylglucosaminyltransferase activity"/>
    <property type="evidence" value="ECO:0007669"/>
    <property type="project" value="InterPro"/>
</dbReference>
<organism evidence="11 12">
    <name type="scientific">Marchantia polymorpha</name>
    <name type="common">Common liverwort</name>
    <name type="synonym">Marchantia aquatica</name>
    <dbReference type="NCBI Taxonomy" id="3197"/>
    <lineage>
        <taxon>Eukaryota</taxon>
        <taxon>Viridiplantae</taxon>
        <taxon>Streptophyta</taxon>
        <taxon>Embryophyta</taxon>
        <taxon>Marchantiophyta</taxon>
        <taxon>Marchantiopsida</taxon>
        <taxon>Marchantiidae</taxon>
        <taxon>Marchantiales</taxon>
        <taxon>Marchantiaceae</taxon>
        <taxon>Marchantia</taxon>
    </lineage>
</organism>
<evidence type="ECO:0000256" key="9">
    <source>
        <dbReference type="SAM" id="SignalP"/>
    </source>
</evidence>
<feature type="signal peptide" evidence="9">
    <location>
        <begin position="1"/>
        <end position="29"/>
    </location>
</feature>
<dbReference type="AlphaFoldDB" id="A0A2R6WGM6"/>
<dbReference type="OrthoDB" id="70142at2759"/>
<accession>A0A2R6WGM6</accession>
<feature type="chain" id="PRO_5015360188" description="SREBP regulating gene protein" evidence="9">
    <location>
        <begin position="30"/>
        <end position="293"/>
    </location>
</feature>
<keyword evidence="5" id="KW-0472">Membrane</keyword>
<dbReference type="InterPro" id="IPR026116">
    <property type="entry name" value="GT18_cat"/>
</dbReference>
<dbReference type="GO" id="GO:2000640">
    <property type="term" value="P:positive regulation of SREBP signaling pathway"/>
    <property type="evidence" value="ECO:0007669"/>
    <property type="project" value="InterPro"/>
</dbReference>
<name>A0A2R6WGM6_MARPO</name>
<dbReference type="Proteomes" id="UP000244005">
    <property type="component" value="Unassembled WGS sequence"/>
</dbReference>
<dbReference type="PANTHER" id="PTHR13481:SF0">
    <property type="entry name" value="SREBP REGULATING GENE PROTEIN"/>
    <property type="match status" value="1"/>
</dbReference>